<gene>
    <name evidence="2" type="ORF">SAMN05421823_11761</name>
</gene>
<keyword evidence="1" id="KW-1133">Transmembrane helix</keyword>
<keyword evidence="1" id="KW-0472">Membrane</keyword>
<keyword evidence="3" id="KW-1185">Reference proteome</keyword>
<feature type="transmembrane region" description="Helical" evidence="1">
    <location>
        <begin position="79"/>
        <end position="97"/>
    </location>
</feature>
<dbReference type="Proteomes" id="UP000198510">
    <property type="component" value="Unassembled WGS sequence"/>
</dbReference>
<evidence type="ECO:0008006" key="4">
    <source>
        <dbReference type="Google" id="ProtNLM"/>
    </source>
</evidence>
<dbReference type="EMBL" id="FNFO01000017">
    <property type="protein sequence ID" value="SDM62764.1"/>
    <property type="molecule type" value="Genomic_DNA"/>
</dbReference>
<dbReference type="RefSeq" id="WP_089688440.1">
    <property type="nucleotide sequence ID" value="NZ_FNFO01000017.1"/>
</dbReference>
<dbReference type="Pfam" id="PF13858">
    <property type="entry name" value="DUF4199"/>
    <property type="match status" value="1"/>
</dbReference>
<accession>A0A1G9USA1</accession>
<dbReference type="InterPro" id="IPR025250">
    <property type="entry name" value="DUF4199"/>
</dbReference>
<dbReference type="OrthoDB" id="1122768at2"/>
<evidence type="ECO:0000256" key="1">
    <source>
        <dbReference type="SAM" id="Phobius"/>
    </source>
</evidence>
<feature type="transmembrane region" description="Helical" evidence="1">
    <location>
        <begin position="142"/>
        <end position="165"/>
    </location>
</feature>
<sequence>MSTSATPTPIQTGLRYGLIVGIIMAIYSVVLQLTSLAQNTALGLISWAILIGGIFWAVRDYRTQHGGFMSFGEGTKTGVMVSVIAGLFTSVFSYVYFKFIDPTALEKIRDLQITQMEDRGMSDAEIEQAMSFAGVFTSPGGIAIMGILMMVIFGLIIALIVSAIMKKERPFFS</sequence>
<dbReference type="STRING" id="1075417.SAMN05421823_11761"/>
<protein>
    <recommendedName>
        <fullName evidence="4">DUF4199 domain-containing protein</fullName>
    </recommendedName>
</protein>
<reference evidence="2 3" key="1">
    <citation type="submission" date="2016-10" db="EMBL/GenBank/DDBJ databases">
        <authorList>
            <person name="de Groot N.N."/>
        </authorList>
    </citation>
    <scope>NUCLEOTIDE SEQUENCE [LARGE SCALE GENOMIC DNA]</scope>
    <source>
        <strain evidence="2 3">DSM 25186</strain>
    </source>
</reference>
<feature type="transmembrane region" description="Helical" evidence="1">
    <location>
        <begin position="12"/>
        <end position="30"/>
    </location>
</feature>
<feature type="transmembrane region" description="Helical" evidence="1">
    <location>
        <begin position="36"/>
        <end position="58"/>
    </location>
</feature>
<evidence type="ECO:0000313" key="2">
    <source>
        <dbReference type="EMBL" id="SDM62764.1"/>
    </source>
</evidence>
<evidence type="ECO:0000313" key="3">
    <source>
        <dbReference type="Proteomes" id="UP000198510"/>
    </source>
</evidence>
<dbReference type="AlphaFoldDB" id="A0A1G9USA1"/>
<proteinExistence type="predicted"/>
<organism evidence="2 3">
    <name type="scientific">Catalinimonas alkaloidigena</name>
    <dbReference type="NCBI Taxonomy" id="1075417"/>
    <lineage>
        <taxon>Bacteria</taxon>
        <taxon>Pseudomonadati</taxon>
        <taxon>Bacteroidota</taxon>
        <taxon>Cytophagia</taxon>
        <taxon>Cytophagales</taxon>
        <taxon>Catalimonadaceae</taxon>
        <taxon>Catalinimonas</taxon>
    </lineage>
</organism>
<keyword evidence="1" id="KW-0812">Transmembrane</keyword>
<name>A0A1G9USA1_9BACT</name>